<dbReference type="OrthoDB" id="1433018at2"/>
<dbReference type="InterPro" id="IPR036102">
    <property type="entry name" value="OsmC/Ohrsf"/>
</dbReference>
<dbReference type="AlphaFoldDB" id="A0A2P8HDV9"/>
<organism evidence="1 2">
    <name type="scientific">Salsuginibacillus halophilus</name>
    <dbReference type="NCBI Taxonomy" id="517424"/>
    <lineage>
        <taxon>Bacteria</taxon>
        <taxon>Bacillati</taxon>
        <taxon>Bacillota</taxon>
        <taxon>Bacilli</taxon>
        <taxon>Bacillales</taxon>
        <taxon>Bacillaceae</taxon>
        <taxon>Salsuginibacillus</taxon>
    </lineage>
</organism>
<name>A0A2P8HDV9_9BACI</name>
<dbReference type="SUPFAM" id="SSF82784">
    <property type="entry name" value="OsmC-like"/>
    <property type="match status" value="1"/>
</dbReference>
<protein>
    <submittedName>
        <fullName evidence="1">Putative OsmC-like protein</fullName>
    </submittedName>
</protein>
<dbReference type="Proteomes" id="UP000242310">
    <property type="component" value="Unassembled WGS sequence"/>
</dbReference>
<reference evidence="1 2" key="1">
    <citation type="submission" date="2018-03" db="EMBL/GenBank/DDBJ databases">
        <title>Genomic Encyclopedia of Type Strains, Phase III (KMG-III): the genomes of soil and plant-associated and newly described type strains.</title>
        <authorList>
            <person name="Whitman W."/>
        </authorList>
    </citation>
    <scope>NUCLEOTIDE SEQUENCE [LARGE SCALE GENOMIC DNA]</scope>
    <source>
        <strain evidence="1 2">CGMCC 1.07653</strain>
    </source>
</reference>
<evidence type="ECO:0000313" key="1">
    <source>
        <dbReference type="EMBL" id="PSL44406.1"/>
    </source>
</evidence>
<dbReference type="Pfam" id="PF02566">
    <property type="entry name" value="OsmC"/>
    <property type="match status" value="1"/>
</dbReference>
<comment type="caution">
    <text evidence="1">The sequence shown here is derived from an EMBL/GenBank/DDBJ whole genome shotgun (WGS) entry which is preliminary data.</text>
</comment>
<proteinExistence type="predicted"/>
<dbReference type="InterPro" id="IPR003718">
    <property type="entry name" value="OsmC/Ohr_fam"/>
</dbReference>
<dbReference type="InterPro" id="IPR052924">
    <property type="entry name" value="OsmC/Ohr_hydroprdx_reductase"/>
</dbReference>
<gene>
    <name evidence="1" type="ORF">B0H94_10816</name>
</gene>
<sequence>MAQKMTFQAKGSSQNMQTTVTTGNHQVTIDEPPNMGGEDTGPDPLGNLLASLAGCENVIANMVAKEIDFELNGITFDVTAELDPRGLMGQADVRPYFQKAHVHAKVHTSEPQERIDELQQKTDARCPVYTTLEAAGVELTHTWEPAEL</sequence>
<dbReference type="RefSeq" id="WP_106588886.1">
    <property type="nucleotide sequence ID" value="NZ_PYAV01000008.1"/>
</dbReference>
<keyword evidence="2" id="KW-1185">Reference proteome</keyword>
<dbReference type="InterPro" id="IPR015946">
    <property type="entry name" value="KH_dom-like_a/b"/>
</dbReference>
<dbReference type="EMBL" id="PYAV01000008">
    <property type="protein sequence ID" value="PSL44406.1"/>
    <property type="molecule type" value="Genomic_DNA"/>
</dbReference>
<dbReference type="PANTHER" id="PTHR35368:SF1">
    <property type="entry name" value="HYDROPEROXIDE REDUCTASE"/>
    <property type="match status" value="1"/>
</dbReference>
<accession>A0A2P8HDV9</accession>
<dbReference type="PANTHER" id="PTHR35368">
    <property type="entry name" value="HYDROPEROXIDE REDUCTASE"/>
    <property type="match status" value="1"/>
</dbReference>
<evidence type="ECO:0000313" key="2">
    <source>
        <dbReference type="Proteomes" id="UP000242310"/>
    </source>
</evidence>
<dbReference type="Gene3D" id="3.30.300.20">
    <property type="match status" value="1"/>
</dbReference>